<feature type="transmembrane region" description="Helical" evidence="1">
    <location>
        <begin position="6"/>
        <end position="27"/>
    </location>
</feature>
<dbReference type="Pfam" id="PF14345">
    <property type="entry name" value="GDYXXLXY"/>
    <property type="match status" value="1"/>
</dbReference>
<keyword evidence="4" id="KW-1185">Reference proteome</keyword>
<protein>
    <submittedName>
        <fullName evidence="3">GDYXXLXY domain-containing protein</fullName>
    </submittedName>
</protein>
<feature type="transmembrane region" description="Helical" evidence="1">
    <location>
        <begin position="204"/>
        <end position="223"/>
    </location>
</feature>
<comment type="caution">
    <text evidence="3">The sequence shown here is derived from an EMBL/GenBank/DDBJ whole genome shotgun (WGS) entry which is preliminary data.</text>
</comment>
<reference evidence="3" key="1">
    <citation type="submission" date="2020-09" db="EMBL/GenBank/DDBJ databases">
        <title>A novel bacterium of genus Paenibacillus, isolated from South China Sea.</title>
        <authorList>
            <person name="Huang H."/>
            <person name="Mo K."/>
            <person name="Hu Y."/>
        </authorList>
    </citation>
    <scope>NUCLEOTIDE SEQUENCE</scope>
    <source>
        <strain evidence="3">IB182493</strain>
    </source>
</reference>
<feature type="transmembrane region" description="Helical" evidence="1">
    <location>
        <begin position="68"/>
        <end position="89"/>
    </location>
</feature>
<feature type="transmembrane region" description="Helical" evidence="1">
    <location>
        <begin position="101"/>
        <end position="129"/>
    </location>
</feature>
<evidence type="ECO:0000313" key="4">
    <source>
        <dbReference type="Proteomes" id="UP000632125"/>
    </source>
</evidence>
<keyword evidence="1" id="KW-0812">Transmembrane</keyword>
<dbReference type="AlphaFoldDB" id="A0A927H743"/>
<sequence length="744" mass="82351">MVRLNVARVGFLMGVSLLLASVIYFFAANWDGFGRADKILCSAGILVLFYGASYFFSKMKIMLGHHSFLSASFLVGGCVSFGAAVALLHQIYHSQVDTYELFLVWSVPALLFAVITRSGAFYILAFALGHMTIWQYFFPSSLYIRHTDWHMLLIGCLFALLNLVLLALTETKALKSAPLKVLSFLVLHVSLLVLANYFEPAPYNVWTNIAALAGIAAGFYYYIRVRLDKTMLTLLALAASAYAVSKFIKLMAEHLSTAFFVCGLLFVALLLAGNVMFFRYLNRLGHSGDNAGEEAVKEPAAPGKKEAVGSIVSMIVTVIGILIGSISLIGLVVMASGDADPQYTLFVLGVLFVIPALWLRTINPVVRYTLLTIGYAVGIVAVIWIDSAGLSLLFLFVTAAGWFRLQGRAQHLLTYSLINLNAAIVLFQLMDRIEHTPTYIVFALAVLNAVVLACRFLLRDGPSRRHLWEGGLFYALLFLFWLTFMENIYPHSNLLFNWFNFIAVTGLAFLFVRRGEAYGTTLGLTFWFAFVAFKYYDLLWSLLHKSITLAVLGLLFIAITYAFAYRARAGAPEEAGRSRFMPRRSPVLIAVVVALQLGYVGYQAAASESLLTGGTEIKLRIEPVDPRSMLQGDYMTLRYAISTPPQAIAAELESRPGLSRIKVVLRPDASGAYVFDRLYKDGEKLADGEIMIKGKASGWQTVYYGIETYFVPEGTGRDAERNAKYAYVRVNGRGDAMLERIGGE</sequence>
<feature type="domain" description="DUF2157" evidence="2">
    <location>
        <begin position="12"/>
        <end position="120"/>
    </location>
</feature>
<feature type="transmembrane region" description="Helical" evidence="1">
    <location>
        <begin position="436"/>
        <end position="458"/>
    </location>
</feature>
<name>A0A927H743_9BACL</name>
<evidence type="ECO:0000259" key="2">
    <source>
        <dbReference type="Pfam" id="PF09925"/>
    </source>
</evidence>
<evidence type="ECO:0000313" key="3">
    <source>
        <dbReference type="EMBL" id="MBD2870258.1"/>
    </source>
</evidence>
<gene>
    <name evidence="3" type="ORF">IDH41_16885</name>
</gene>
<feature type="transmembrane region" description="Helical" evidence="1">
    <location>
        <begin position="258"/>
        <end position="278"/>
    </location>
</feature>
<dbReference type="InterPro" id="IPR018677">
    <property type="entry name" value="DUF2157"/>
</dbReference>
<organism evidence="3 4">
    <name type="scientific">Paenibacillus arenilitoris</name>
    <dbReference type="NCBI Taxonomy" id="2772299"/>
    <lineage>
        <taxon>Bacteria</taxon>
        <taxon>Bacillati</taxon>
        <taxon>Bacillota</taxon>
        <taxon>Bacilli</taxon>
        <taxon>Bacillales</taxon>
        <taxon>Paenibacillaceae</taxon>
        <taxon>Paenibacillus</taxon>
    </lineage>
</organism>
<dbReference type="Pfam" id="PF09925">
    <property type="entry name" value="DUF2157"/>
    <property type="match status" value="1"/>
</dbReference>
<feature type="transmembrane region" description="Helical" evidence="1">
    <location>
        <begin position="181"/>
        <end position="198"/>
    </location>
</feature>
<feature type="transmembrane region" description="Helical" evidence="1">
    <location>
        <begin position="39"/>
        <end position="56"/>
    </location>
</feature>
<feature type="transmembrane region" description="Helical" evidence="1">
    <location>
        <begin position="149"/>
        <end position="169"/>
    </location>
</feature>
<proteinExistence type="predicted"/>
<feature type="transmembrane region" description="Helical" evidence="1">
    <location>
        <begin position="517"/>
        <end position="536"/>
    </location>
</feature>
<feature type="transmembrane region" description="Helical" evidence="1">
    <location>
        <begin position="341"/>
        <end position="358"/>
    </location>
</feature>
<feature type="transmembrane region" description="Helical" evidence="1">
    <location>
        <begin position="412"/>
        <end position="430"/>
    </location>
</feature>
<dbReference type="EMBL" id="JACXIY010000019">
    <property type="protein sequence ID" value="MBD2870258.1"/>
    <property type="molecule type" value="Genomic_DNA"/>
</dbReference>
<keyword evidence="1" id="KW-1133">Transmembrane helix</keyword>
<dbReference type="RefSeq" id="WP_190863043.1">
    <property type="nucleotide sequence ID" value="NZ_JACXIY010000019.1"/>
</dbReference>
<feature type="transmembrane region" description="Helical" evidence="1">
    <location>
        <begin position="311"/>
        <end position="335"/>
    </location>
</feature>
<evidence type="ECO:0000256" key="1">
    <source>
        <dbReference type="SAM" id="Phobius"/>
    </source>
</evidence>
<feature type="transmembrane region" description="Helical" evidence="1">
    <location>
        <begin position="542"/>
        <end position="564"/>
    </location>
</feature>
<dbReference type="Proteomes" id="UP000632125">
    <property type="component" value="Unassembled WGS sequence"/>
</dbReference>
<keyword evidence="1" id="KW-0472">Membrane</keyword>
<feature type="transmembrane region" description="Helical" evidence="1">
    <location>
        <begin position="495"/>
        <end position="512"/>
    </location>
</feature>
<dbReference type="InterPro" id="IPR025833">
    <property type="entry name" value="GDYXXLXY"/>
</dbReference>
<feature type="transmembrane region" description="Helical" evidence="1">
    <location>
        <begin position="470"/>
        <end position="489"/>
    </location>
</feature>
<feature type="transmembrane region" description="Helical" evidence="1">
    <location>
        <begin position="585"/>
        <end position="602"/>
    </location>
</feature>
<accession>A0A927H743</accession>